<dbReference type="PRINTS" id="PR00033">
    <property type="entry name" value="HTHASNC"/>
</dbReference>
<dbReference type="EMBL" id="JAGGLB010000020">
    <property type="protein sequence ID" value="MBP1993704.1"/>
    <property type="molecule type" value="Genomic_DNA"/>
</dbReference>
<comment type="caution">
    <text evidence="5">The sequence shown here is derived from an EMBL/GenBank/DDBJ whole genome shotgun (WGS) entry which is preliminary data.</text>
</comment>
<dbReference type="PANTHER" id="PTHR43537">
    <property type="entry name" value="TRANSCRIPTIONAL REGULATOR, GNTR FAMILY"/>
    <property type="match status" value="1"/>
</dbReference>
<dbReference type="InterPro" id="IPR036388">
    <property type="entry name" value="WH-like_DNA-bd_sf"/>
</dbReference>
<dbReference type="PANTHER" id="PTHR43537:SF24">
    <property type="entry name" value="GLUCONATE OPERON TRANSCRIPTIONAL REPRESSOR"/>
    <property type="match status" value="1"/>
</dbReference>
<dbReference type="CDD" id="cd07377">
    <property type="entry name" value="WHTH_GntR"/>
    <property type="match status" value="1"/>
</dbReference>
<keyword evidence="1" id="KW-0805">Transcription regulation</keyword>
<dbReference type="GO" id="GO:0003677">
    <property type="term" value="F:DNA binding"/>
    <property type="evidence" value="ECO:0007669"/>
    <property type="project" value="UniProtKB-KW"/>
</dbReference>
<dbReference type="SUPFAM" id="SSF48008">
    <property type="entry name" value="GntR ligand-binding domain-like"/>
    <property type="match status" value="1"/>
</dbReference>
<accession>A0ABS4J4J5</accession>
<dbReference type="InterPro" id="IPR000524">
    <property type="entry name" value="Tscrpt_reg_HTH_GntR"/>
</dbReference>
<dbReference type="InterPro" id="IPR000485">
    <property type="entry name" value="AsnC-type_HTH_dom"/>
</dbReference>
<dbReference type="Pfam" id="PF00392">
    <property type="entry name" value="GntR"/>
    <property type="match status" value="1"/>
</dbReference>
<reference evidence="5 6" key="1">
    <citation type="submission" date="2021-03" db="EMBL/GenBank/DDBJ databases">
        <title>Genomic Encyclopedia of Type Strains, Phase IV (KMG-IV): sequencing the most valuable type-strain genomes for metagenomic binning, comparative biology and taxonomic classification.</title>
        <authorList>
            <person name="Goeker M."/>
        </authorList>
    </citation>
    <scope>NUCLEOTIDE SEQUENCE [LARGE SCALE GENOMIC DNA]</scope>
    <source>
        <strain evidence="5 6">DSM 26048</strain>
    </source>
</reference>
<gene>
    <name evidence="5" type="ORF">J2Z66_005330</name>
</gene>
<dbReference type="SUPFAM" id="SSF46785">
    <property type="entry name" value="Winged helix' DNA-binding domain"/>
    <property type="match status" value="1"/>
</dbReference>
<keyword evidence="6" id="KW-1185">Reference proteome</keyword>
<dbReference type="InterPro" id="IPR036390">
    <property type="entry name" value="WH_DNA-bd_sf"/>
</dbReference>
<dbReference type="Proteomes" id="UP001519287">
    <property type="component" value="Unassembled WGS sequence"/>
</dbReference>
<dbReference type="InterPro" id="IPR011711">
    <property type="entry name" value="GntR_C"/>
</dbReference>
<dbReference type="Gene3D" id="1.10.10.10">
    <property type="entry name" value="Winged helix-like DNA-binding domain superfamily/Winged helix DNA-binding domain"/>
    <property type="match status" value="1"/>
</dbReference>
<organism evidence="5 6">
    <name type="scientific">Paenibacillus eucommiae</name>
    <dbReference type="NCBI Taxonomy" id="1355755"/>
    <lineage>
        <taxon>Bacteria</taxon>
        <taxon>Bacillati</taxon>
        <taxon>Bacillota</taxon>
        <taxon>Bacilli</taxon>
        <taxon>Bacillales</taxon>
        <taxon>Paenibacillaceae</taxon>
        <taxon>Paenibacillus</taxon>
    </lineage>
</organism>
<dbReference type="SMART" id="SM00895">
    <property type="entry name" value="FCD"/>
    <property type="match status" value="1"/>
</dbReference>
<dbReference type="Gene3D" id="1.20.120.530">
    <property type="entry name" value="GntR ligand-binding domain-like"/>
    <property type="match status" value="1"/>
</dbReference>
<dbReference type="SMART" id="SM00345">
    <property type="entry name" value="HTH_GNTR"/>
    <property type="match status" value="1"/>
</dbReference>
<protein>
    <submittedName>
        <fullName evidence="5">DNA-binding GntR family transcriptional regulator</fullName>
    </submittedName>
</protein>
<keyword evidence="2 5" id="KW-0238">DNA-binding</keyword>
<name>A0ABS4J4J5_9BACL</name>
<evidence type="ECO:0000256" key="2">
    <source>
        <dbReference type="ARBA" id="ARBA00023125"/>
    </source>
</evidence>
<dbReference type="PROSITE" id="PS50949">
    <property type="entry name" value="HTH_GNTR"/>
    <property type="match status" value="1"/>
</dbReference>
<dbReference type="Pfam" id="PF07729">
    <property type="entry name" value="FCD"/>
    <property type="match status" value="1"/>
</dbReference>
<feature type="domain" description="HTH gntR-type" evidence="4">
    <location>
        <begin position="17"/>
        <end position="84"/>
    </location>
</feature>
<evidence type="ECO:0000313" key="5">
    <source>
        <dbReference type="EMBL" id="MBP1993704.1"/>
    </source>
</evidence>
<evidence type="ECO:0000313" key="6">
    <source>
        <dbReference type="Proteomes" id="UP001519287"/>
    </source>
</evidence>
<dbReference type="InterPro" id="IPR008920">
    <property type="entry name" value="TF_FadR/GntR_C"/>
</dbReference>
<evidence type="ECO:0000256" key="1">
    <source>
        <dbReference type="ARBA" id="ARBA00023015"/>
    </source>
</evidence>
<evidence type="ECO:0000256" key="3">
    <source>
        <dbReference type="ARBA" id="ARBA00023163"/>
    </source>
</evidence>
<dbReference type="RefSeq" id="WP_209975583.1">
    <property type="nucleotide sequence ID" value="NZ_JAGGLB010000020.1"/>
</dbReference>
<keyword evidence="3" id="KW-0804">Transcription</keyword>
<sequence length="231" mass="27118">MKNNLESLDKEQFMGSTDIKERVYLQLKQMIMRREFTPNERIDAVEIAEKLGISRTPVRDALNMLDGEGFITTVPRQGIYVKGVYKQDLIELFQYREMVELFALEAGFDHLRERVEEAAGIVDDFEKLITSEQYEGTQVMESDIQLHKLIVESTQNRRIIESYEKVNGHVQMARAYYLQDLQRIHNAHMEHKELLQALKEGDKEKAKRRLKEHLDQTLSNLLAIIDIYKVF</sequence>
<evidence type="ECO:0000259" key="4">
    <source>
        <dbReference type="PROSITE" id="PS50949"/>
    </source>
</evidence>
<proteinExistence type="predicted"/>